<dbReference type="EMBL" id="LGRX02015086">
    <property type="protein sequence ID" value="KAK3263755.1"/>
    <property type="molecule type" value="Genomic_DNA"/>
</dbReference>
<dbReference type="AlphaFoldDB" id="A0AAE0FQ13"/>
<evidence type="ECO:0000313" key="2">
    <source>
        <dbReference type="EMBL" id="KAK3263755.1"/>
    </source>
</evidence>
<gene>
    <name evidence="2" type="ORF">CYMTET_27463</name>
</gene>
<keyword evidence="3" id="KW-1185">Reference proteome</keyword>
<reference evidence="2 3" key="1">
    <citation type="journal article" date="2015" name="Genome Biol. Evol.">
        <title>Comparative Genomics of a Bacterivorous Green Alga Reveals Evolutionary Causalities and Consequences of Phago-Mixotrophic Mode of Nutrition.</title>
        <authorList>
            <person name="Burns J.A."/>
            <person name="Paasch A."/>
            <person name="Narechania A."/>
            <person name="Kim E."/>
        </authorList>
    </citation>
    <scope>NUCLEOTIDE SEQUENCE [LARGE SCALE GENOMIC DNA]</scope>
    <source>
        <strain evidence="2 3">PLY_AMNH</strain>
    </source>
</reference>
<evidence type="ECO:0000313" key="3">
    <source>
        <dbReference type="Proteomes" id="UP001190700"/>
    </source>
</evidence>
<feature type="non-terminal residue" evidence="2">
    <location>
        <position position="1"/>
    </location>
</feature>
<comment type="caution">
    <text evidence="2">The sequence shown here is derived from an EMBL/GenBank/DDBJ whole genome shotgun (WGS) entry which is preliminary data.</text>
</comment>
<feature type="region of interest" description="Disordered" evidence="1">
    <location>
        <begin position="110"/>
        <end position="139"/>
    </location>
</feature>
<sequence length="245" mass="26874">LRLRPRAAYCWPLRWEAQALGDTEADGRGACAWEQGELSGRPEVAKACERAGRVAMALRLRELRQDQAALRVLEPIDAYLWKPASPALSRLPGLRAALLAEQEGRLLPFMRRATARDRSPSTPTKAPSSELRDSGTAEGTQRQRAELAFNYTPGKFGVIEERGHWGAEVRFQNNPCGRCQVPLGGSPAQTLVFPCTHAYHRMCLPEEVCILCMASSAYCLPTALKLPAVGNAFHVVSQASTHPQS</sequence>
<accession>A0AAE0FQ13</accession>
<feature type="compositionally biased region" description="Basic and acidic residues" evidence="1">
    <location>
        <begin position="130"/>
        <end position="139"/>
    </location>
</feature>
<evidence type="ECO:0000256" key="1">
    <source>
        <dbReference type="SAM" id="MobiDB-lite"/>
    </source>
</evidence>
<proteinExistence type="predicted"/>
<protein>
    <recommendedName>
        <fullName evidence="4">RING-type domain-containing protein</fullName>
    </recommendedName>
</protein>
<dbReference type="Proteomes" id="UP001190700">
    <property type="component" value="Unassembled WGS sequence"/>
</dbReference>
<organism evidence="2 3">
    <name type="scientific">Cymbomonas tetramitiformis</name>
    <dbReference type="NCBI Taxonomy" id="36881"/>
    <lineage>
        <taxon>Eukaryota</taxon>
        <taxon>Viridiplantae</taxon>
        <taxon>Chlorophyta</taxon>
        <taxon>Pyramimonadophyceae</taxon>
        <taxon>Pyramimonadales</taxon>
        <taxon>Pyramimonadaceae</taxon>
        <taxon>Cymbomonas</taxon>
    </lineage>
</organism>
<evidence type="ECO:0008006" key="4">
    <source>
        <dbReference type="Google" id="ProtNLM"/>
    </source>
</evidence>
<name>A0AAE0FQ13_9CHLO</name>